<dbReference type="PANTHER" id="PTHR43341:SF1">
    <property type="entry name" value="GENERAL AMINO-ACID PERMEASE GAP1"/>
    <property type="match status" value="1"/>
</dbReference>
<evidence type="ECO:0000313" key="12">
    <source>
        <dbReference type="Proteomes" id="UP000014074"/>
    </source>
</evidence>
<evidence type="ECO:0000259" key="10">
    <source>
        <dbReference type="Pfam" id="PF00324"/>
    </source>
</evidence>
<dbReference type="InterPro" id="IPR004762">
    <property type="entry name" value="Amino_acid_permease_fungi"/>
</dbReference>
<feature type="transmembrane region" description="Helical" evidence="9">
    <location>
        <begin position="55"/>
        <end position="76"/>
    </location>
</feature>
<feature type="transmembrane region" description="Helical" evidence="9">
    <location>
        <begin position="375"/>
        <end position="393"/>
    </location>
</feature>
<keyword evidence="6 9" id="KW-1133">Transmembrane helix</keyword>
<dbReference type="eggNOG" id="KOG1286">
    <property type="taxonomic scope" value="Eukaryota"/>
</dbReference>
<dbReference type="KEGG" id="tmn:UCRPA7_1733"/>
<feature type="compositionally biased region" description="Basic and acidic residues" evidence="8">
    <location>
        <begin position="1"/>
        <end position="20"/>
    </location>
</feature>
<feature type="transmembrane region" description="Helical" evidence="9">
    <location>
        <begin position="399"/>
        <end position="423"/>
    </location>
</feature>
<dbReference type="GO" id="GO:0015171">
    <property type="term" value="F:amino acid transmembrane transporter activity"/>
    <property type="evidence" value="ECO:0007669"/>
    <property type="project" value="TreeGrafter"/>
</dbReference>
<feature type="transmembrane region" description="Helical" evidence="9">
    <location>
        <begin position="233"/>
        <end position="253"/>
    </location>
</feature>
<feature type="transmembrane region" description="Helical" evidence="9">
    <location>
        <begin position="191"/>
        <end position="213"/>
    </location>
</feature>
<dbReference type="OrthoDB" id="3900342at2759"/>
<evidence type="ECO:0000256" key="5">
    <source>
        <dbReference type="ARBA" id="ARBA00022970"/>
    </source>
</evidence>
<evidence type="ECO:0000256" key="8">
    <source>
        <dbReference type="SAM" id="MobiDB-lite"/>
    </source>
</evidence>
<keyword evidence="12" id="KW-1185">Reference proteome</keyword>
<dbReference type="GeneID" id="19321912"/>
<evidence type="ECO:0000256" key="2">
    <source>
        <dbReference type="ARBA" id="ARBA00022448"/>
    </source>
</evidence>
<name>R8BTZ1_PHAM7</name>
<feature type="transmembrane region" description="Helical" evidence="9">
    <location>
        <begin position="481"/>
        <end position="499"/>
    </location>
</feature>
<feature type="domain" description="Amino acid permease/ SLC12A" evidence="10">
    <location>
        <begin position="51"/>
        <end position="508"/>
    </location>
</feature>
<sequence length="550" mass="60500">MADFEKHNDKEAVDSQHGSDLHNGYAPERQDEEVGIVNKAAPLARDLRGRHMQMIAIGGAIGAGLFVGSGGALNAGGPASLIIGYMIIGIMLLFTCQALAEMAVLFPVNGAFYTYVVRFLDPSWGFAMGWDYAISWLTVLPFELIAASITITFWREDLNMGIWVTVFLVVLAVIQIFGVRGYGEVEFILSLIKIAACIGFIILGIVINCGGVGDRGYIGTKYWHDPGAFKNGFNGFAGVFVVAAFSFGGTEMVGLAAAESANPKKAIPMATKQVFWRIAFFYIVNLFILGLIVRSDDDRLLNSSGANTKASPFVLAIQDAGIKVLPSIFNAVITVAVISVANSCTFGSTRTMQALAERGMAPGFLAYVDKHGRPIWCVLIQLAFGLLAFIGESNKKSEFFGWLLALSGLGYFFCWGSICAAHIRFRYAWKAQGYTLDQIPYKPALGVWGSWIALGLNILCLIATFYSALYPSPGAKPDAEYFFQQYLALPVVIALYLGWKIYSRDWRLYIPVHEIDLKSGVRMHFPGDDEDPEMHKTWKNLPYRIFRALF</sequence>
<dbReference type="EMBL" id="KB932902">
    <property type="protein sequence ID" value="EOO02760.1"/>
    <property type="molecule type" value="Genomic_DNA"/>
</dbReference>
<dbReference type="NCBIfam" id="TIGR00913">
    <property type="entry name" value="2A0310"/>
    <property type="match status" value="1"/>
</dbReference>
<evidence type="ECO:0000256" key="4">
    <source>
        <dbReference type="ARBA" id="ARBA00022692"/>
    </source>
</evidence>
<dbReference type="RefSeq" id="XP_007912503.1">
    <property type="nucleotide sequence ID" value="XM_007914312.1"/>
</dbReference>
<feature type="transmembrane region" description="Helical" evidence="9">
    <location>
        <begin position="82"/>
        <end position="108"/>
    </location>
</feature>
<dbReference type="HOGENOM" id="CLU_007946_12_0_1"/>
<dbReference type="FunFam" id="1.20.1740.10:FF:000017">
    <property type="entry name" value="Amino acid permease"/>
    <property type="match status" value="1"/>
</dbReference>
<dbReference type="Proteomes" id="UP000014074">
    <property type="component" value="Unassembled WGS sequence"/>
</dbReference>
<dbReference type="AlphaFoldDB" id="R8BTZ1"/>
<keyword evidence="4 9" id="KW-0812">Transmembrane</keyword>
<keyword evidence="3" id="KW-1003">Cell membrane</keyword>
<evidence type="ECO:0000313" key="11">
    <source>
        <dbReference type="EMBL" id="EOO02760.1"/>
    </source>
</evidence>
<gene>
    <name evidence="11" type="ORF">UCRPA7_1733</name>
</gene>
<dbReference type="PROSITE" id="PS00218">
    <property type="entry name" value="AMINO_ACID_PERMEASE_1"/>
    <property type="match status" value="1"/>
</dbReference>
<feature type="transmembrane region" description="Helical" evidence="9">
    <location>
        <begin position="274"/>
        <end position="293"/>
    </location>
</feature>
<evidence type="ECO:0000256" key="9">
    <source>
        <dbReference type="SAM" id="Phobius"/>
    </source>
</evidence>
<dbReference type="PIRSF" id="PIRSF006060">
    <property type="entry name" value="AA_transporter"/>
    <property type="match status" value="1"/>
</dbReference>
<keyword evidence="5" id="KW-0029">Amino-acid transport</keyword>
<accession>R8BTZ1</accession>
<evidence type="ECO:0000256" key="3">
    <source>
        <dbReference type="ARBA" id="ARBA00022475"/>
    </source>
</evidence>
<proteinExistence type="predicted"/>
<dbReference type="InterPro" id="IPR004840">
    <property type="entry name" value="Amino_acid_permease_CS"/>
</dbReference>
<organism evidence="11 12">
    <name type="scientific">Phaeoacremonium minimum (strain UCR-PA7)</name>
    <name type="common">Esca disease fungus</name>
    <name type="synonym">Togninia minima</name>
    <dbReference type="NCBI Taxonomy" id="1286976"/>
    <lineage>
        <taxon>Eukaryota</taxon>
        <taxon>Fungi</taxon>
        <taxon>Dikarya</taxon>
        <taxon>Ascomycota</taxon>
        <taxon>Pezizomycotina</taxon>
        <taxon>Sordariomycetes</taxon>
        <taxon>Sordariomycetidae</taxon>
        <taxon>Togniniales</taxon>
        <taxon>Togniniaceae</taxon>
        <taxon>Phaeoacremonium</taxon>
    </lineage>
</organism>
<evidence type="ECO:0000256" key="1">
    <source>
        <dbReference type="ARBA" id="ARBA00004651"/>
    </source>
</evidence>
<comment type="subcellular location">
    <subcellularLocation>
        <location evidence="1">Cell membrane</location>
        <topology evidence="1">Multi-pass membrane protein</topology>
    </subcellularLocation>
</comment>
<feature type="region of interest" description="Disordered" evidence="8">
    <location>
        <begin position="1"/>
        <end position="26"/>
    </location>
</feature>
<evidence type="ECO:0000256" key="7">
    <source>
        <dbReference type="ARBA" id="ARBA00023136"/>
    </source>
</evidence>
<dbReference type="InterPro" id="IPR050524">
    <property type="entry name" value="APC_YAT"/>
</dbReference>
<dbReference type="Pfam" id="PF00324">
    <property type="entry name" value="AA_permease"/>
    <property type="match status" value="1"/>
</dbReference>
<feature type="transmembrane region" description="Helical" evidence="9">
    <location>
        <begin position="160"/>
        <end position="179"/>
    </location>
</feature>
<keyword evidence="7 9" id="KW-0472">Membrane</keyword>
<feature type="transmembrane region" description="Helical" evidence="9">
    <location>
        <begin position="129"/>
        <end position="154"/>
    </location>
</feature>
<evidence type="ECO:0000256" key="6">
    <source>
        <dbReference type="ARBA" id="ARBA00022989"/>
    </source>
</evidence>
<dbReference type="PANTHER" id="PTHR43341">
    <property type="entry name" value="AMINO ACID PERMEASE"/>
    <property type="match status" value="1"/>
</dbReference>
<dbReference type="InterPro" id="IPR004841">
    <property type="entry name" value="AA-permease/SLC12A_dom"/>
</dbReference>
<feature type="transmembrane region" description="Helical" evidence="9">
    <location>
        <begin position="444"/>
        <end position="469"/>
    </location>
</feature>
<protein>
    <submittedName>
        <fullName evidence="11">Putative amino-acid permease inda1 protein</fullName>
    </submittedName>
</protein>
<dbReference type="Gene3D" id="1.20.1740.10">
    <property type="entry name" value="Amino acid/polyamine transporter I"/>
    <property type="match status" value="1"/>
</dbReference>
<keyword evidence="2" id="KW-0813">Transport</keyword>
<dbReference type="GO" id="GO:0005886">
    <property type="term" value="C:plasma membrane"/>
    <property type="evidence" value="ECO:0007669"/>
    <property type="project" value="UniProtKB-SubCell"/>
</dbReference>
<reference evidence="12" key="1">
    <citation type="journal article" date="2013" name="Genome Announc.">
        <title>Draft genome sequence of the ascomycete Phaeoacremonium aleophilum strain UCR-PA7, a causal agent of the esca disease complex in grapevines.</title>
        <authorList>
            <person name="Blanco-Ulate B."/>
            <person name="Rolshausen P."/>
            <person name="Cantu D."/>
        </authorList>
    </citation>
    <scope>NUCLEOTIDE SEQUENCE [LARGE SCALE GENOMIC DNA]</scope>
    <source>
        <strain evidence="12">UCR-PA7</strain>
    </source>
</reference>